<accession>X0VBF0</accession>
<sequence length="136" mass="15316">MDSFIKKIFEGNTENDELVHSHFTKFSKGEFPDRAMIRAKNTKGKYTISTTAEYAKDLIISLAEKLGDKTTTVSGAIISALDLEGFEYNERKMAMGVRKYMIYDKEMSGDEILSLCNKIQKAFFALSFNVGETSLV</sequence>
<protein>
    <submittedName>
        <fullName evidence="1">Uncharacterized protein</fullName>
    </submittedName>
</protein>
<evidence type="ECO:0000313" key="1">
    <source>
        <dbReference type="EMBL" id="GAG15615.1"/>
    </source>
</evidence>
<proteinExistence type="predicted"/>
<reference evidence="1" key="1">
    <citation type="journal article" date="2014" name="Front. Microbiol.">
        <title>High frequency of phylogenetically diverse reductive dehalogenase-homologous genes in deep subseafloor sedimentary metagenomes.</title>
        <authorList>
            <person name="Kawai M."/>
            <person name="Futagami T."/>
            <person name="Toyoda A."/>
            <person name="Takaki Y."/>
            <person name="Nishi S."/>
            <person name="Hori S."/>
            <person name="Arai W."/>
            <person name="Tsubouchi T."/>
            <person name="Morono Y."/>
            <person name="Uchiyama I."/>
            <person name="Ito T."/>
            <person name="Fujiyama A."/>
            <person name="Inagaki F."/>
            <person name="Takami H."/>
        </authorList>
    </citation>
    <scope>NUCLEOTIDE SEQUENCE</scope>
    <source>
        <strain evidence="1">Expedition CK06-06</strain>
    </source>
</reference>
<dbReference type="EMBL" id="BARS01039121">
    <property type="protein sequence ID" value="GAG15615.1"/>
    <property type="molecule type" value="Genomic_DNA"/>
</dbReference>
<dbReference type="AlphaFoldDB" id="X0VBF0"/>
<organism evidence="1">
    <name type="scientific">marine sediment metagenome</name>
    <dbReference type="NCBI Taxonomy" id="412755"/>
    <lineage>
        <taxon>unclassified sequences</taxon>
        <taxon>metagenomes</taxon>
        <taxon>ecological metagenomes</taxon>
    </lineage>
</organism>
<comment type="caution">
    <text evidence="1">The sequence shown here is derived from an EMBL/GenBank/DDBJ whole genome shotgun (WGS) entry which is preliminary data.</text>
</comment>
<gene>
    <name evidence="1" type="ORF">S01H1_59789</name>
</gene>
<name>X0VBF0_9ZZZZ</name>
<feature type="non-terminal residue" evidence="1">
    <location>
        <position position="136"/>
    </location>
</feature>